<reference evidence="2 3" key="1">
    <citation type="journal article" date="2020" name="Nature">
        <title>Six reference-quality genomes reveal evolution of bat adaptations.</title>
        <authorList>
            <person name="Jebb D."/>
            <person name="Huang Z."/>
            <person name="Pippel M."/>
            <person name="Hughes G.M."/>
            <person name="Lavrichenko K."/>
            <person name="Devanna P."/>
            <person name="Winkler S."/>
            <person name="Jermiin L.S."/>
            <person name="Skirmuntt E.C."/>
            <person name="Katzourakis A."/>
            <person name="Burkitt-Gray L."/>
            <person name="Ray D.A."/>
            <person name="Sullivan K.A.M."/>
            <person name="Roscito J.G."/>
            <person name="Kirilenko B.M."/>
            <person name="Davalos L.M."/>
            <person name="Corthals A.P."/>
            <person name="Power M.L."/>
            <person name="Jones G."/>
            <person name="Ransome R.D."/>
            <person name="Dechmann D.K.N."/>
            <person name="Locatelli A.G."/>
            <person name="Puechmaille S.J."/>
            <person name="Fedrigo O."/>
            <person name="Jarvis E.D."/>
            <person name="Hiller M."/>
            <person name="Vernes S.C."/>
            <person name="Myers E.W."/>
            <person name="Teeling E.C."/>
        </authorList>
    </citation>
    <scope>NUCLEOTIDE SEQUENCE [LARGE SCALE GENOMIC DNA]</scope>
    <source>
        <strain evidence="2">MMyoMyo1</strain>
        <tissue evidence="2">Flight muscle</tissue>
    </source>
</reference>
<evidence type="ECO:0000313" key="3">
    <source>
        <dbReference type="Proteomes" id="UP000527355"/>
    </source>
</evidence>
<comment type="caution">
    <text evidence="2">The sequence shown here is derived from an EMBL/GenBank/DDBJ whole genome shotgun (WGS) entry which is preliminary data.</text>
</comment>
<accession>A0A7J7V3Q8</accession>
<name>A0A7J7V3Q8_MYOMY</name>
<gene>
    <name evidence="2" type="ORF">mMyoMyo1_008527</name>
</gene>
<organism evidence="2 3">
    <name type="scientific">Myotis myotis</name>
    <name type="common">Greater mouse-eared bat</name>
    <name type="synonym">Vespertilio myotis</name>
    <dbReference type="NCBI Taxonomy" id="51298"/>
    <lineage>
        <taxon>Eukaryota</taxon>
        <taxon>Metazoa</taxon>
        <taxon>Chordata</taxon>
        <taxon>Craniata</taxon>
        <taxon>Vertebrata</taxon>
        <taxon>Euteleostomi</taxon>
        <taxon>Mammalia</taxon>
        <taxon>Eutheria</taxon>
        <taxon>Laurasiatheria</taxon>
        <taxon>Chiroptera</taxon>
        <taxon>Yangochiroptera</taxon>
        <taxon>Vespertilionidae</taxon>
        <taxon>Myotis</taxon>
    </lineage>
</organism>
<feature type="region of interest" description="Disordered" evidence="1">
    <location>
        <begin position="71"/>
        <end position="99"/>
    </location>
</feature>
<protein>
    <submittedName>
        <fullName evidence="2">Uncharacterized protein</fullName>
    </submittedName>
</protein>
<dbReference type="EMBL" id="JABWUV010000011">
    <property type="protein sequence ID" value="KAF6319790.1"/>
    <property type="molecule type" value="Genomic_DNA"/>
</dbReference>
<dbReference type="AlphaFoldDB" id="A0A7J7V3Q8"/>
<proteinExistence type="predicted"/>
<sequence length="120" mass="13056">MLKEQAYGNLHVEMTHAEILLLPECSVCVTGLLGLTSTRTECLITDCRAEARGDHSWCVWTLNELPGALSGLSRGNSPMAQRQAPPHPPAPPRHHRPPGASVSCSHVIFPYCCPHPILKS</sequence>
<dbReference type="Proteomes" id="UP000527355">
    <property type="component" value="Unassembled WGS sequence"/>
</dbReference>
<evidence type="ECO:0000256" key="1">
    <source>
        <dbReference type="SAM" id="MobiDB-lite"/>
    </source>
</evidence>
<keyword evidence="3" id="KW-1185">Reference proteome</keyword>
<evidence type="ECO:0000313" key="2">
    <source>
        <dbReference type="EMBL" id="KAF6319790.1"/>
    </source>
</evidence>